<feature type="compositionally biased region" description="Basic residues" evidence="1">
    <location>
        <begin position="15"/>
        <end position="25"/>
    </location>
</feature>
<dbReference type="AlphaFoldDB" id="A0A9W6QR30"/>
<dbReference type="PRINTS" id="PR00364">
    <property type="entry name" value="DISEASERSIST"/>
</dbReference>
<dbReference type="InterPro" id="IPR019734">
    <property type="entry name" value="TPR_rpt"/>
</dbReference>
<dbReference type="InterPro" id="IPR027417">
    <property type="entry name" value="P-loop_NTPase"/>
</dbReference>
<accession>A0A9W6QR30</accession>
<evidence type="ECO:0000256" key="1">
    <source>
        <dbReference type="SAM" id="MobiDB-lite"/>
    </source>
</evidence>
<dbReference type="PANTHER" id="PTHR47691:SF3">
    <property type="entry name" value="HTH-TYPE TRANSCRIPTIONAL REGULATOR RV0890C-RELATED"/>
    <property type="match status" value="1"/>
</dbReference>
<sequence>MSIEPIRPAGEARRGPRPHRAHGRSTNHLPGPVLGAAIQASRVDALVVTMTPPTASAPVPPDPAQHWLPPRQVPAPFREVLARERELLAIDEFAGPPARAHRPKVLVVSGMSGVGKTTVTTHWAWSNRSRFTGGQLFSDLSHYRGRGAVATVEVLGGFLHALGVPAQVIPPDLAGRAALFRSRTADAPVLVVLDDADQAAQVRPFVPSAPGSVVLVTSSHRLSGLLVEGASSLALRPLDAEAGYRLLVDQVPDEVRRSLPRPDVDAVVDLCGGLPLALRIAGARLAEATNWPARTLRKYLSDDKHRLSRLAVGGHAVRHVFDTTVDNLHPRLRTFYRRLGLHPGPEFSVAAAATVSGLSESDSAEALDHLFEANLVEGVRPHRFRFHDLVRLHARAVADQDEPAAEQESILDRITSWYLAGARAADVAVVGADRWRSCAAPSATWPGPAFTPATAVRWWETERRNLLETIRTAEDRGDDQAVLALCEALWPFYHGHKLHSDWIEAHRVGVRSALRSGDLVAETRMRNQLARAYLELRQFDQADAELEAALAAAERSGEPRAAAVVRESRGVAFRDRGEWPHAAVEFEESLRINEGVADERGTALQLYHLADVLVRAGEPERAIELLTRAAGIAERLGDDMTTARVDIVLGAAYQELDLPSAARPFLERAAATARERGQRAKEVEALRRLLVVLGETAPAALTERLTQLADAAEREPPVGC</sequence>
<dbReference type="SUPFAM" id="SSF48452">
    <property type="entry name" value="TPR-like"/>
    <property type="match status" value="1"/>
</dbReference>
<dbReference type="Pfam" id="PF13181">
    <property type="entry name" value="TPR_8"/>
    <property type="match status" value="1"/>
</dbReference>
<name>A0A9W6QR30_9PSEU</name>
<dbReference type="RefSeq" id="WP_285612891.1">
    <property type="nucleotide sequence ID" value="NZ_BSSD01000011.1"/>
</dbReference>
<dbReference type="PANTHER" id="PTHR47691">
    <property type="entry name" value="REGULATOR-RELATED"/>
    <property type="match status" value="1"/>
</dbReference>
<dbReference type="SMART" id="SM00028">
    <property type="entry name" value="TPR"/>
    <property type="match status" value="3"/>
</dbReference>
<dbReference type="SUPFAM" id="SSF52540">
    <property type="entry name" value="P-loop containing nucleoside triphosphate hydrolases"/>
    <property type="match status" value="1"/>
</dbReference>
<dbReference type="InterPro" id="IPR011990">
    <property type="entry name" value="TPR-like_helical_dom_sf"/>
</dbReference>
<dbReference type="Pfam" id="PF13424">
    <property type="entry name" value="TPR_12"/>
    <property type="match status" value="1"/>
</dbReference>
<feature type="region of interest" description="Disordered" evidence="1">
    <location>
        <begin position="1"/>
        <end position="32"/>
    </location>
</feature>
<gene>
    <name evidence="2" type="ORF">Aglo03_58040</name>
</gene>
<keyword evidence="3" id="KW-1185">Reference proteome</keyword>
<dbReference type="Proteomes" id="UP001165042">
    <property type="component" value="Unassembled WGS sequence"/>
</dbReference>
<dbReference type="Gene3D" id="1.25.40.10">
    <property type="entry name" value="Tetratricopeptide repeat domain"/>
    <property type="match status" value="1"/>
</dbReference>
<dbReference type="EMBL" id="BSSD01000011">
    <property type="protein sequence ID" value="GLW94988.1"/>
    <property type="molecule type" value="Genomic_DNA"/>
</dbReference>
<protein>
    <recommendedName>
        <fullName evidence="4">NB-ARC domain-containing protein</fullName>
    </recommendedName>
</protein>
<comment type="caution">
    <text evidence="2">The sequence shown here is derived from an EMBL/GenBank/DDBJ whole genome shotgun (WGS) entry which is preliminary data.</text>
</comment>
<reference evidence="2" key="1">
    <citation type="submission" date="2023-02" db="EMBL/GenBank/DDBJ databases">
        <title>Actinokineospora globicatena NBRC 15670.</title>
        <authorList>
            <person name="Ichikawa N."/>
            <person name="Sato H."/>
            <person name="Tonouchi N."/>
        </authorList>
    </citation>
    <scope>NUCLEOTIDE SEQUENCE</scope>
    <source>
        <strain evidence="2">NBRC 15670</strain>
    </source>
</reference>
<evidence type="ECO:0000313" key="2">
    <source>
        <dbReference type="EMBL" id="GLW94988.1"/>
    </source>
</evidence>
<evidence type="ECO:0008006" key="4">
    <source>
        <dbReference type="Google" id="ProtNLM"/>
    </source>
</evidence>
<organism evidence="2 3">
    <name type="scientific">Actinokineospora globicatena</name>
    <dbReference type="NCBI Taxonomy" id="103729"/>
    <lineage>
        <taxon>Bacteria</taxon>
        <taxon>Bacillati</taxon>
        <taxon>Actinomycetota</taxon>
        <taxon>Actinomycetes</taxon>
        <taxon>Pseudonocardiales</taxon>
        <taxon>Pseudonocardiaceae</taxon>
        <taxon>Actinokineospora</taxon>
    </lineage>
</organism>
<dbReference type="Gene3D" id="3.40.50.300">
    <property type="entry name" value="P-loop containing nucleotide triphosphate hydrolases"/>
    <property type="match status" value="1"/>
</dbReference>
<proteinExistence type="predicted"/>
<evidence type="ECO:0000313" key="3">
    <source>
        <dbReference type="Proteomes" id="UP001165042"/>
    </source>
</evidence>